<dbReference type="RefSeq" id="WP_204009686.1">
    <property type="nucleotide sequence ID" value="NZ_BOOZ01000024.1"/>
</dbReference>
<reference evidence="2 3" key="1">
    <citation type="submission" date="2021-01" db="EMBL/GenBank/DDBJ databases">
        <title>Whole genome shotgun sequence of Verrucosispora andamanensis NBRC 109075.</title>
        <authorList>
            <person name="Komaki H."/>
            <person name="Tamura T."/>
        </authorList>
    </citation>
    <scope>NUCLEOTIDE SEQUENCE [LARGE SCALE GENOMIC DNA]</scope>
    <source>
        <strain evidence="2 3">NBRC 109075</strain>
    </source>
</reference>
<evidence type="ECO:0000313" key="2">
    <source>
        <dbReference type="EMBL" id="GIJ10839.1"/>
    </source>
</evidence>
<protein>
    <recommendedName>
        <fullName evidence="1">DUF397 domain-containing protein</fullName>
    </recommendedName>
</protein>
<name>A0ABQ4HYW6_9ACTN</name>
<proteinExistence type="predicted"/>
<sequence length="63" mass="6679">MDLTRAAWRKSSRSNQNGGACVEVADNLPGVVAVRDSKDPAGPALAFTPAAWRAFITTHAPTR</sequence>
<dbReference type="Pfam" id="PF04149">
    <property type="entry name" value="DUF397"/>
    <property type="match status" value="1"/>
</dbReference>
<feature type="domain" description="DUF397" evidence="1">
    <location>
        <begin position="6"/>
        <end position="57"/>
    </location>
</feature>
<evidence type="ECO:0000313" key="3">
    <source>
        <dbReference type="Proteomes" id="UP000647017"/>
    </source>
</evidence>
<dbReference type="EMBL" id="BOOZ01000024">
    <property type="protein sequence ID" value="GIJ10839.1"/>
    <property type="molecule type" value="Genomic_DNA"/>
</dbReference>
<evidence type="ECO:0000259" key="1">
    <source>
        <dbReference type="Pfam" id="PF04149"/>
    </source>
</evidence>
<accession>A0ABQ4HYW6</accession>
<comment type="caution">
    <text evidence="2">The sequence shown here is derived from an EMBL/GenBank/DDBJ whole genome shotgun (WGS) entry which is preliminary data.</text>
</comment>
<dbReference type="Proteomes" id="UP000647017">
    <property type="component" value="Unassembled WGS sequence"/>
</dbReference>
<organism evidence="2 3">
    <name type="scientific">Micromonospora andamanensis</name>
    <dbReference type="NCBI Taxonomy" id="1287068"/>
    <lineage>
        <taxon>Bacteria</taxon>
        <taxon>Bacillati</taxon>
        <taxon>Actinomycetota</taxon>
        <taxon>Actinomycetes</taxon>
        <taxon>Micromonosporales</taxon>
        <taxon>Micromonosporaceae</taxon>
        <taxon>Micromonospora</taxon>
    </lineage>
</organism>
<gene>
    <name evidence="2" type="ORF">Van01_40530</name>
</gene>
<dbReference type="InterPro" id="IPR007278">
    <property type="entry name" value="DUF397"/>
</dbReference>
<keyword evidence="3" id="KW-1185">Reference proteome</keyword>